<evidence type="ECO:0000313" key="2">
    <source>
        <dbReference type="EMBL" id="SDC06819.1"/>
    </source>
</evidence>
<keyword evidence="3" id="KW-1185">Reference proteome</keyword>
<organism evidence="2 3">
    <name type="scientific">Shouchella lonarensis</name>
    <dbReference type="NCBI Taxonomy" id="1464122"/>
    <lineage>
        <taxon>Bacteria</taxon>
        <taxon>Bacillati</taxon>
        <taxon>Bacillota</taxon>
        <taxon>Bacilli</taxon>
        <taxon>Bacillales</taxon>
        <taxon>Bacillaceae</taxon>
        <taxon>Shouchella</taxon>
    </lineage>
</organism>
<evidence type="ECO:0000256" key="1">
    <source>
        <dbReference type="SAM" id="Phobius"/>
    </source>
</evidence>
<dbReference type="STRING" id="1464122.SAMN05421737_10590"/>
<dbReference type="RefSeq" id="WP_090775452.1">
    <property type="nucleotide sequence ID" value="NZ_FMYM01000005.1"/>
</dbReference>
<keyword evidence="1" id="KW-0812">Transmembrane</keyword>
<keyword evidence="1" id="KW-1133">Transmembrane helix</keyword>
<evidence type="ECO:0000313" key="3">
    <source>
        <dbReference type="Proteomes" id="UP000242662"/>
    </source>
</evidence>
<proteinExistence type="predicted"/>
<dbReference type="Proteomes" id="UP000242662">
    <property type="component" value="Unassembled WGS sequence"/>
</dbReference>
<gene>
    <name evidence="2" type="ORF">SAMN05421737_10590</name>
</gene>
<dbReference type="EMBL" id="FMYM01000005">
    <property type="protein sequence ID" value="SDC06819.1"/>
    <property type="molecule type" value="Genomic_DNA"/>
</dbReference>
<accession>A0A1G6IJW5</accession>
<feature type="transmembrane region" description="Helical" evidence="1">
    <location>
        <begin position="82"/>
        <end position="102"/>
    </location>
</feature>
<keyword evidence="1" id="KW-0472">Membrane</keyword>
<sequence length="283" mass="33253">MDVEQEVKDLLRRIENRTKFTTIYMWFTEICHTKEGREKRIDIWVEYIRMACWQSIYFLLLISFWFKFSGIIFSYIDGMKSAIGLVILFFVIPVVIPIAILIKRSDTLVCSAYNITGEKLKSKLDCFKKKLAEEEINNWLNNPKVNECIVRKHALPIVERKIEREIKRKEEKSVSAFLSSMIPPAVIAFSVAFVTFIFDMGKVQMLNDPEEKEKLNDPTFVDVIVSSFMIYFYIIFGMMVFLGGVIHFLLLPMRQNGPKMRRLILLKKILSMYLAKKDMNRII</sequence>
<feature type="transmembrane region" description="Helical" evidence="1">
    <location>
        <begin position="174"/>
        <end position="198"/>
    </location>
</feature>
<dbReference type="AlphaFoldDB" id="A0A1G6IJW5"/>
<feature type="transmembrane region" description="Helical" evidence="1">
    <location>
        <begin position="230"/>
        <end position="251"/>
    </location>
</feature>
<protein>
    <submittedName>
        <fullName evidence="2">Uncharacterized protein</fullName>
    </submittedName>
</protein>
<reference evidence="3" key="1">
    <citation type="submission" date="2016-09" db="EMBL/GenBank/DDBJ databases">
        <authorList>
            <person name="Varghese N."/>
            <person name="Submissions S."/>
        </authorList>
    </citation>
    <scope>NUCLEOTIDE SEQUENCE [LARGE SCALE GENOMIC DNA]</scope>
    <source>
        <strain evidence="3">25nlg</strain>
    </source>
</reference>
<name>A0A1G6IJW5_9BACI</name>
<feature type="transmembrane region" description="Helical" evidence="1">
    <location>
        <begin position="56"/>
        <end position="76"/>
    </location>
</feature>